<proteinExistence type="predicted"/>
<reference evidence="2 3" key="1">
    <citation type="submission" date="2016-03" db="EMBL/GenBank/DDBJ databases">
        <title>Draft genome sequence of the Vibrio tubiashii subs. europaeus.</title>
        <authorList>
            <person name="Spinard E."/>
            <person name="Dubert J."/>
            <person name="Nelson D.R."/>
            <person name="Barja J.L."/>
        </authorList>
    </citation>
    <scope>NUCLEOTIDE SEQUENCE [LARGE SCALE GENOMIC DNA]</scope>
    <source>
        <strain evidence="3">PP-638</strain>
        <strain evidence="2">PP2-638</strain>
    </source>
</reference>
<dbReference type="OrthoDB" id="5816320at2"/>
<evidence type="ECO:0000313" key="3">
    <source>
        <dbReference type="Proteomes" id="UP000094761"/>
    </source>
</evidence>
<sequence>MLQRIVSYIWLFTLAMALPTQGFAYVLQAENEASARLNYRANALLPLSNSDFQALFDEVKQEPQSEPITKADFSQDWLAIINANRWLNVTRYLDEGESSSNIDLPSFEPTVIALFRLYKLPKIESGLGVTSRYNSPYRISGWKETNALYVALNGQYSVIS</sequence>
<reference evidence="1" key="2">
    <citation type="submission" date="2022-11" db="EMBL/GenBank/DDBJ databases">
        <title>Role of the vibriolysin VemA secreted by the emergent pathogen Vibrio europaeus in the colonization of Manila clam mucus.</title>
        <authorList>
            <person name="Martinez C."/>
            <person name="Rodriguez S."/>
            <person name="Vences A."/>
            <person name="Barja J.L."/>
            <person name="Toranzo A.E."/>
            <person name="Dubert J."/>
        </authorList>
    </citation>
    <scope>NUCLEOTIDE SEQUENCE</scope>
    <source>
        <strain evidence="1">3454</strain>
    </source>
</reference>
<accession>A0A178J8V9</accession>
<dbReference type="Proteomes" id="UP000094761">
    <property type="component" value="Unassembled WGS sequence"/>
</dbReference>
<dbReference type="AlphaFoldDB" id="A0A178J8V9"/>
<dbReference type="EMBL" id="JAPFIT010000010">
    <property type="protein sequence ID" value="MDC5739086.1"/>
    <property type="molecule type" value="Genomic_DNA"/>
</dbReference>
<protein>
    <submittedName>
        <fullName evidence="2">Uncharacterized protein</fullName>
    </submittedName>
</protein>
<dbReference type="GeneID" id="78078244"/>
<organism evidence="2 3">
    <name type="scientific">Vibrio europaeus</name>
    <dbReference type="NCBI Taxonomy" id="300876"/>
    <lineage>
        <taxon>Bacteria</taxon>
        <taxon>Pseudomonadati</taxon>
        <taxon>Pseudomonadota</taxon>
        <taxon>Gammaproteobacteria</taxon>
        <taxon>Vibrionales</taxon>
        <taxon>Vibrionaceae</taxon>
        <taxon>Vibrio</taxon>
        <taxon>Vibrio oreintalis group</taxon>
    </lineage>
</organism>
<dbReference type="Proteomes" id="UP001150001">
    <property type="component" value="Unassembled WGS sequence"/>
</dbReference>
<keyword evidence="4" id="KW-1185">Reference proteome</keyword>
<gene>
    <name evidence="2" type="ORF">AZ468_21170</name>
    <name evidence="1" type="ORF">OPW20_03350</name>
</gene>
<evidence type="ECO:0000313" key="1">
    <source>
        <dbReference type="EMBL" id="MDC5739086.1"/>
    </source>
</evidence>
<evidence type="ECO:0000313" key="2">
    <source>
        <dbReference type="EMBL" id="OAM98037.1"/>
    </source>
</evidence>
<evidence type="ECO:0000313" key="4">
    <source>
        <dbReference type="Proteomes" id="UP001150001"/>
    </source>
</evidence>
<name>A0A178J8V9_9VIBR</name>
<dbReference type="RefSeq" id="WP_069669193.1">
    <property type="nucleotide sequence ID" value="NZ_JAPFIM010000018.1"/>
</dbReference>
<comment type="caution">
    <text evidence="2">The sequence shown here is derived from an EMBL/GenBank/DDBJ whole genome shotgun (WGS) entry which is preliminary data.</text>
</comment>
<dbReference type="EMBL" id="LUAX01000007">
    <property type="protein sequence ID" value="OAM98037.1"/>
    <property type="molecule type" value="Genomic_DNA"/>
</dbReference>